<dbReference type="Gene3D" id="3.40.720.10">
    <property type="entry name" value="Alkaline Phosphatase, subunit A"/>
    <property type="match status" value="2"/>
</dbReference>
<evidence type="ECO:0000256" key="1">
    <source>
        <dbReference type="SAM" id="MobiDB-lite"/>
    </source>
</evidence>
<feature type="compositionally biased region" description="Basic and acidic residues" evidence="1">
    <location>
        <begin position="402"/>
        <end position="416"/>
    </location>
</feature>
<keyword evidence="3" id="KW-1185">Reference proteome</keyword>
<accession>A0ABX8AZP5</accession>
<dbReference type="EMBL" id="CP072642">
    <property type="protein sequence ID" value="QUV93842.1"/>
    <property type="molecule type" value="Genomic_DNA"/>
</dbReference>
<dbReference type="SUPFAM" id="SSF75011">
    <property type="entry name" value="3-carboxy-cis,cis-mucoante lactonizing enzyme"/>
    <property type="match status" value="1"/>
</dbReference>
<evidence type="ECO:0000313" key="3">
    <source>
        <dbReference type="Proteomes" id="UP000677668"/>
    </source>
</evidence>
<feature type="compositionally biased region" description="Basic and acidic residues" evidence="1">
    <location>
        <begin position="380"/>
        <end position="389"/>
    </location>
</feature>
<protein>
    <submittedName>
        <fullName evidence="2">Beta-propeller fold lactonase family protein</fullName>
    </submittedName>
</protein>
<feature type="compositionally biased region" description="Basic residues" evidence="1">
    <location>
        <begin position="391"/>
        <end position="401"/>
    </location>
</feature>
<dbReference type="RefSeq" id="WP_211422182.1">
    <property type="nucleotide sequence ID" value="NZ_CP072642.1"/>
</dbReference>
<reference evidence="2 3" key="1">
    <citation type="submission" date="2021-03" db="EMBL/GenBank/DDBJ databases">
        <title>Genomic and phenotypic characterization of Chloracidobacterium isolates provides evidence for multiple species.</title>
        <authorList>
            <person name="Saini M.K."/>
            <person name="Costas A.M.G."/>
            <person name="Tank M."/>
            <person name="Bryant D.A."/>
        </authorList>
    </citation>
    <scope>NUCLEOTIDE SEQUENCE [LARGE SCALE GENOMIC DNA]</scope>
    <source>
        <strain evidence="2 3">N</strain>
    </source>
</reference>
<organism evidence="2 3">
    <name type="scientific">Chloracidobacterium sp. N</name>
    <dbReference type="NCBI Taxonomy" id="2821540"/>
    <lineage>
        <taxon>Bacteria</taxon>
        <taxon>Pseudomonadati</taxon>
        <taxon>Acidobacteriota</taxon>
        <taxon>Terriglobia</taxon>
        <taxon>Terriglobales</taxon>
        <taxon>Acidobacteriaceae</taxon>
        <taxon>Chloracidobacterium</taxon>
        <taxon>Chloracidobacterium aggregatum</taxon>
    </lineage>
</organism>
<proteinExistence type="predicted"/>
<dbReference type="Pfam" id="PF10282">
    <property type="entry name" value="Lactonase"/>
    <property type="match status" value="1"/>
</dbReference>
<dbReference type="InterPro" id="IPR051200">
    <property type="entry name" value="Host-pathogen_enzymatic-act"/>
</dbReference>
<dbReference type="InterPro" id="IPR015943">
    <property type="entry name" value="WD40/YVTN_repeat-like_dom_sf"/>
</dbReference>
<dbReference type="InterPro" id="IPR019405">
    <property type="entry name" value="Lactonase_7-beta_prop"/>
</dbReference>
<dbReference type="PANTHER" id="PTHR47197">
    <property type="entry name" value="PROTEIN NIRF"/>
    <property type="match status" value="1"/>
</dbReference>
<sequence length="1037" mass="113361">MNFNVPRQLRLTLGISLTLLAMLFTGGRLAADRQPQPEFRLTPAGTLIRDAATHQPAVGALPVNLIRSPDGRYLIAVNSGFGIQRNATHKLHQSLAVIDLAARPAPTVIQNVYVPVPQSVCVGAVFVPPPHPDGTCTFYVSGGHENKIWRFQFVPGARQPLQPGVSNFNTPLEAPFIEVSGLAAEPPSPRYNNNLAAVFPLGLALSTDGETLYTANNLGDSLGLIHHHQGKPELESLKLQNPKRPNQATYPYEVKVVPTGQGDKVYVSCWGDGSLAVVNPTTKAVRFVDIGRHPTAMTLDRAQTRLYVVNSDGDAVSVMDTATDTEIERIALRLDERNQGGTSPQSLALDEDETTLYVANARANCVAVVRLGAQARPTAQRHDASEARHQSASKKPSRKTKVRSEPESTAEPERRQQASVVKGFIPTGLYPSAVAVVGRTLVVGNGKGTGFENSSVVANTSGRFPNAPNDRFPAEAESGRQGGQYSVALVAGTLSRIPLPDDRQLADYTRQTLQNNGLLGPHKTRLFKGPSPIRHIIYIIKENRTYDAVFGDLERAGNGLPADGDPYLAIFGAGEAAIARDGTPQDITPNHRALALRFGLFDRFFVNSEASPDGHNWATAALSSDYTDKAFRWEYSRRSRTYDYEGFNRLPNFAPRQGVPPAFDLPVTADDIERYLVRFIPYRQGARDIAEPDTLYLWDAAARAGLTYRNYGEFVGTVSQVELDAINRNQRRSYPDLTPNVTATPTKKTLEGHVCPTFRNFDMHTPDAMTTDSYLAALNSHGQTDPLITVQHPDARFRGTSRLGAWLAEFQQCVETRQTTGRDELPNFSIVRLPNDHTSGMMPGLPTPQFHVADNDYALGRLVEAVSTSPYWKDTAIFVVEDDAQNGPDHVDCHRSVALVISAYNRPGQLIHEYHTTVSLIRTMELLLGLPPMNALDANAVPMDIFQDKPDLRPYRAILPRVAAGNLLVAPPQTAREAAMVRWCQAMNLAHADLEDADALNAIIWYATCGSHRPPPAQSPDLPVFAALAQGVAGRDE</sequence>
<dbReference type="Gene3D" id="2.130.10.10">
    <property type="entry name" value="YVTN repeat-like/Quinoprotein amine dehydrogenase"/>
    <property type="match status" value="1"/>
</dbReference>
<name>A0ABX8AZP5_9BACT</name>
<feature type="region of interest" description="Disordered" evidence="1">
    <location>
        <begin position="376"/>
        <end position="419"/>
    </location>
</feature>
<gene>
    <name evidence="2" type="ORF">J8C05_10840</name>
</gene>
<evidence type="ECO:0000313" key="2">
    <source>
        <dbReference type="EMBL" id="QUV93842.1"/>
    </source>
</evidence>
<dbReference type="Proteomes" id="UP000677668">
    <property type="component" value="Chromosome 1"/>
</dbReference>
<dbReference type="PANTHER" id="PTHR47197:SF3">
    <property type="entry name" value="DIHYDRO-HEME D1 DEHYDROGENASE"/>
    <property type="match status" value="1"/>
</dbReference>
<dbReference type="InterPro" id="IPR017850">
    <property type="entry name" value="Alkaline_phosphatase_core_sf"/>
</dbReference>